<evidence type="ECO:0000313" key="2">
    <source>
        <dbReference type="Proteomes" id="UP000289323"/>
    </source>
</evidence>
<reference evidence="1 2" key="1">
    <citation type="submission" date="2018-04" db="EMBL/GenBank/DDBJ databases">
        <authorList>
            <person name="Huttner S."/>
            <person name="Dainat J."/>
        </authorList>
    </citation>
    <scope>NUCLEOTIDE SEQUENCE [LARGE SCALE GENOMIC DNA]</scope>
</reference>
<dbReference type="EMBL" id="OUUZ01000013">
    <property type="protein sequence ID" value="SPQ24830.1"/>
    <property type="molecule type" value="Genomic_DNA"/>
</dbReference>
<accession>A0A446BQY3</accession>
<name>A0A446BQY3_9PEZI</name>
<organism evidence="1 2">
    <name type="scientific">Thermothielavioides terrestris</name>
    <dbReference type="NCBI Taxonomy" id="2587410"/>
    <lineage>
        <taxon>Eukaryota</taxon>
        <taxon>Fungi</taxon>
        <taxon>Dikarya</taxon>
        <taxon>Ascomycota</taxon>
        <taxon>Pezizomycotina</taxon>
        <taxon>Sordariomycetes</taxon>
        <taxon>Sordariomycetidae</taxon>
        <taxon>Sordariales</taxon>
        <taxon>Chaetomiaceae</taxon>
        <taxon>Thermothielavioides</taxon>
    </lineage>
</organism>
<proteinExistence type="predicted"/>
<protein>
    <submittedName>
        <fullName evidence="1">A4b5a052-329d-4f6c-822b-3091ff28ac11</fullName>
    </submittedName>
</protein>
<gene>
    <name evidence="1" type="ORF">TT172_LOCUS7249</name>
</gene>
<dbReference type="Proteomes" id="UP000289323">
    <property type="component" value="Unassembled WGS sequence"/>
</dbReference>
<evidence type="ECO:0000313" key="1">
    <source>
        <dbReference type="EMBL" id="SPQ24830.1"/>
    </source>
</evidence>
<dbReference type="AlphaFoldDB" id="A0A446BQY3"/>
<sequence length="92" mass="10616">MSIFISAFEDIVVATERWWVFTCEWPNERADALAERAISFLEDANFATGHQKVLRSYGAESLRRLRETAARYDPEGVFQRLQCGGFLLRDNV</sequence>